<feature type="transmembrane region" description="Helical" evidence="1">
    <location>
        <begin position="49"/>
        <end position="71"/>
    </location>
</feature>
<evidence type="ECO:0000256" key="1">
    <source>
        <dbReference type="SAM" id="Phobius"/>
    </source>
</evidence>
<dbReference type="Proteomes" id="UP000813463">
    <property type="component" value="Chromosome 5"/>
</dbReference>
<organism evidence="2 3">
    <name type="scientific">Spinacia oleracea</name>
    <name type="common">Spinach</name>
    <dbReference type="NCBI Taxonomy" id="3562"/>
    <lineage>
        <taxon>Eukaryota</taxon>
        <taxon>Viridiplantae</taxon>
        <taxon>Streptophyta</taxon>
        <taxon>Embryophyta</taxon>
        <taxon>Tracheophyta</taxon>
        <taxon>Spermatophyta</taxon>
        <taxon>Magnoliopsida</taxon>
        <taxon>eudicotyledons</taxon>
        <taxon>Gunneridae</taxon>
        <taxon>Pentapetalae</taxon>
        <taxon>Caryophyllales</taxon>
        <taxon>Chenopodiaceae</taxon>
        <taxon>Chenopodioideae</taxon>
        <taxon>Anserineae</taxon>
        <taxon>Spinacia</taxon>
    </lineage>
</organism>
<sequence>MGRSMYSKLQQYRTQAQEARASTGSTLQCINLHEFSISISISSNFHLQFYLYLIIFSSNFITAFLLTALRFPGGQTRNAMIFCHGCRRRLGFRFLKCFQLEILIFEGPCLLVRVYKLETAY</sequence>
<gene>
    <name evidence="3" type="primary">LOC110783405</name>
</gene>
<keyword evidence="1" id="KW-0472">Membrane</keyword>
<evidence type="ECO:0000313" key="3">
    <source>
        <dbReference type="RefSeq" id="XP_056684322.1"/>
    </source>
</evidence>
<keyword evidence="1" id="KW-0812">Transmembrane</keyword>
<protein>
    <recommendedName>
        <fullName evidence="4">Yippee domain-containing protein</fullName>
    </recommendedName>
</protein>
<keyword evidence="1" id="KW-1133">Transmembrane helix</keyword>
<keyword evidence="2" id="KW-1185">Reference proteome</keyword>
<dbReference type="RefSeq" id="XP_056684322.1">
    <property type="nucleotide sequence ID" value="XM_056828344.1"/>
</dbReference>
<evidence type="ECO:0000313" key="2">
    <source>
        <dbReference type="Proteomes" id="UP000813463"/>
    </source>
</evidence>
<proteinExistence type="predicted"/>
<reference evidence="3" key="2">
    <citation type="submission" date="2025-08" db="UniProtKB">
        <authorList>
            <consortium name="RefSeq"/>
        </authorList>
    </citation>
    <scope>IDENTIFICATION</scope>
    <source>
        <tissue evidence="3">Leaf</tissue>
    </source>
</reference>
<accession>A0ABM3QLS7</accession>
<evidence type="ECO:0008006" key="4">
    <source>
        <dbReference type="Google" id="ProtNLM"/>
    </source>
</evidence>
<dbReference type="GeneID" id="110783405"/>
<name>A0ABM3QLS7_SPIOL</name>
<reference evidence="2" key="1">
    <citation type="journal article" date="2021" name="Nat. Commun.">
        <title>Genomic analyses provide insights into spinach domestication and the genetic basis of agronomic traits.</title>
        <authorList>
            <person name="Cai X."/>
            <person name="Sun X."/>
            <person name="Xu C."/>
            <person name="Sun H."/>
            <person name="Wang X."/>
            <person name="Ge C."/>
            <person name="Zhang Z."/>
            <person name="Wang Q."/>
            <person name="Fei Z."/>
            <person name="Jiao C."/>
            <person name="Wang Q."/>
        </authorList>
    </citation>
    <scope>NUCLEOTIDE SEQUENCE [LARGE SCALE GENOMIC DNA]</scope>
    <source>
        <strain evidence="2">cv. Varoflay</strain>
    </source>
</reference>